<reference evidence="1" key="2">
    <citation type="submission" date="2020-09" db="EMBL/GenBank/DDBJ databases">
        <authorList>
            <person name="Sun Q."/>
            <person name="Ohkuma M."/>
        </authorList>
    </citation>
    <scope>NUCLEOTIDE SEQUENCE</scope>
    <source>
        <strain evidence="1">JCM 19831</strain>
    </source>
</reference>
<accession>A0A917UB19</accession>
<evidence type="ECO:0000313" key="1">
    <source>
        <dbReference type="EMBL" id="GGM65946.1"/>
    </source>
</evidence>
<comment type="caution">
    <text evidence="1">The sequence shown here is derived from an EMBL/GenBank/DDBJ whole genome shotgun (WGS) entry which is preliminary data.</text>
</comment>
<keyword evidence="2" id="KW-1185">Reference proteome</keyword>
<evidence type="ECO:0000313" key="2">
    <source>
        <dbReference type="Proteomes" id="UP000642070"/>
    </source>
</evidence>
<proteinExistence type="predicted"/>
<dbReference type="EMBL" id="BMPI01000052">
    <property type="protein sequence ID" value="GGM65946.1"/>
    <property type="molecule type" value="Genomic_DNA"/>
</dbReference>
<dbReference type="Proteomes" id="UP000642070">
    <property type="component" value="Unassembled WGS sequence"/>
</dbReference>
<dbReference type="RefSeq" id="WP_190255201.1">
    <property type="nucleotide sequence ID" value="NZ_BMPI01000052.1"/>
</dbReference>
<dbReference type="AlphaFoldDB" id="A0A917UB19"/>
<protein>
    <submittedName>
        <fullName evidence="1">Uncharacterized protein</fullName>
    </submittedName>
</protein>
<sequence>MDNYWRRCHSEIATVKARSLQFLVLERYAGRHTATKAGYDWWALSRAGHHHCYELGLTAGELHRLREVVAAVITDLDNAGAAPIDV</sequence>
<reference evidence="1" key="1">
    <citation type="journal article" date="2014" name="Int. J. Syst. Evol. Microbiol.">
        <title>Complete genome sequence of Corynebacterium casei LMG S-19264T (=DSM 44701T), isolated from a smear-ripened cheese.</title>
        <authorList>
            <consortium name="US DOE Joint Genome Institute (JGI-PGF)"/>
            <person name="Walter F."/>
            <person name="Albersmeier A."/>
            <person name="Kalinowski J."/>
            <person name="Ruckert C."/>
        </authorList>
    </citation>
    <scope>NUCLEOTIDE SEQUENCE</scope>
    <source>
        <strain evidence="1">JCM 19831</strain>
    </source>
</reference>
<gene>
    <name evidence="1" type="ORF">GCM10007977_079440</name>
</gene>
<organism evidence="1 2">
    <name type="scientific">Dactylosporangium sucinum</name>
    <dbReference type="NCBI Taxonomy" id="1424081"/>
    <lineage>
        <taxon>Bacteria</taxon>
        <taxon>Bacillati</taxon>
        <taxon>Actinomycetota</taxon>
        <taxon>Actinomycetes</taxon>
        <taxon>Micromonosporales</taxon>
        <taxon>Micromonosporaceae</taxon>
        <taxon>Dactylosporangium</taxon>
    </lineage>
</organism>
<name>A0A917UB19_9ACTN</name>